<dbReference type="EMBL" id="LDJP01000010">
    <property type="protein sequence ID" value="KRG88060.1"/>
    <property type="molecule type" value="Genomic_DNA"/>
</dbReference>
<feature type="domain" description="HipA N-terminal subdomain 1" evidence="5">
    <location>
        <begin position="4"/>
        <end position="105"/>
    </location>
</feature>
<evidence type="ECO:0000256" key="2">
    <source>
        <dbReference type="ARBA" id="ARBA00022679"/>
    </source>
</evidence>
<dbReference type="GO" id="GO:0005829">
    <property type="term" value="C:cytosol"/>
    <property type="evidence" value="ECO:0007669"/>
    <property type="project" value="TreeGrafter"/>
</dbReference>
<comment type="similarity">
    <text evidence="1">Belongs to the HipA Ser/Thr kinase family.</text>
</comment>
<dbReference type="PANTHER" id="PTHR37419:SF1">
    <property type="entry name" value="SERINE_THREONINE-PROTEIN KINASE TOXIN HIPA"/>
    <property type="match status" value="1"/>
</dbReference>
<name>A0A0R0E1G4_9GAMM</name>
<organism evidence="6 7">
    <name type="scientific">Stenotrophomonas daejeonensis</name>
    <dbReference type="NCBI Taxonomy" id="659018"/>
    <lineage>
        <taxon>Bacteria</taxon>
        <taxon>Pseudomonadati</taxon>
        <taxon>Pseudomonadota</taxon>
        <taxon>Gammaproteobacteria</taxon>
        <taxon>Lysobacterales</taxon>
        <taxon>Lysobacteraceae</taxon>
        <taxon>Stenotrophomonas</taxon>
    </lineage>
</organism>
<dbReference type="Proteomes" id="UP000050940">
    <property type="component" value="Unassembled WGS sequence"/>
</dbReference>
<evidence type="ECO:0000259" key="4">
    <source>
        <dbReference type="Pfam" id="PF07804"/>
    </source>
</evidence>
<dbReference type="InterPro" id="IPR052028">
    <property type="entry name" value="HipA_Ser/Thr_kinase"/>
</dbReference>
<evidence type="ECO:0000313" key="7">
    <source>
        <dbReference type="Proteomes" id="UP000050940"/>
    </source>
</evidence>
<keyword evidence="2" id="KW-0808">Transferase</keyword>
<gene>
    <name evidence="6" type="ORF">ABB34_01890</name>
</gene>
<dbReference type="InterPro" id="IPR017508">
    <property type="entry name" value="HipA_N1"/>
</dbReference>
<dbReference type="InterPro" id="IPR012893">
    <property type="entry name" value="HipA-like_C"/>
</dbReference>
<feature type="domain" description="HipA-like C-terminal" evidence="4">
    <location>
        <begin position="153"/>
        <end position="402"/>
    </location>
</feature>
<dbReference type="PANTHER" id="PTHR37419">
    <property type="entry name" value="SERINE/THREONINE-PROTEIN KINASE TOXIN HIPA"/>
    <property type="match status" value="1"/>
</dbReference>
<protein>
    <submittedName>
        <fullName evidence="6">Toxin HipA</fullName>
    </submittedName>
</protein>
<dbReference type="GO" id="GO:0004674">
    <property type="term" value="F:protein serine/threonine kinase activity"/>
    <property type="evidence" value="ECO:0007669"/>
    <property type="project" value="TreeGrafter"/>
</dbReference>
<accession>A0A0R0E1G4</accession>
<evidence type="ECO:0000256" key="1">
    <source>
        <dbReference type="ARBA" id="ARBA00010164"/>
    </source>
</evidence>
<evidence type="ECO:0000313" key="6">
    <source>
        <dbReference type="EMBL" id="KRG88060.1"/>
    </source>
</evidence>
<comment type="caution">
    <text evidence="6">The sequence shown here is derived from an EMBL/GenBank/DDBJ whole genome shotgun (WGS) entry which is preliminary data.</text>
</comment>
<dbReference type="AlphaFoldDB" id="A0A0R0E1G4"/>
<keyword evidence="7" id="KW-1185">Reference proteome</keyword>
<evidence type="ECO:0000259" key="5">
    <source>
        <dbReference type="Pfam" id="PF13657"/>
    </source>
</evidence>
<dbReference type="NCBIfam" id="TIGR03071">
    <property type="entry name" value="couple_hipA"/>
    <property type="match status" value="1"/>
</dbReference>
<dbReference type="CDD" id="cd17808">
    <property type="entry name" value="HipA_Ec_like"/>
    <property type="match status" value="1"/>
</dbReference>
<evidence type="ECO:0000256" key="3">
    <source>
        <dbReference type="ARBA" id="ARBA00022777"/>
    </source>
</evidence>
<proteinExistence type="inferred from homology"/>
<dbReference type="Pfam" id="PF07804">
    <property type="entry name" value="HipA_C"/>
    <property type="match status" value="1"/>
</dbReference>
<dbReference type="Pfam" id="PF13657">
    <property type="entry name" value="Couple_hipA"/>
    <property type="match status" value="1"/>
</dbReference>
<sequence length="441" mass="49017">MPELRVWMNGVEVAIWQDEPRAGSRLTYLPTWLESPLPRPLSLSLPLLPAGESHRGQAVADYFDNLLPDNGAIRNRIRDRFGTRSTGTFDLLQAIGRDCVGAVQLLPPGYAPDDLHEIRCRPLSDAQVGGLLRNVTTTALPGQRTRGEDEFRISIAGAQEKTGLLRHHGQWCIPTGSTPSTHIFKLPLGLVGNMRADMQSSVENEWLCLQLLAAFDIPVANTSIGQFGDQRALIVERFDRRLARNGHWWLRLPQEDMCQVFGLPSSRKYESDGGPGIVQIMELLRQSEQPEDRAIFFKTQLLFWMLAATDGHAKNFSIHIEAAGRFRLTPIYDVLSVHPILGRSPGQLYPHNAALAMAVAGKKRHRKLVQIRRRHWNETARACGIAEGAEPWIAQLLEQVEPAIATVRARLPPGFPDSVATPIFNGLQTSAERLAAMPADT</sequence>
<reference evidence="6 7" key="1">
    <citation type="submission" date="2015-05" db="EMBL/GenBank/DDBJ databases">
        <title>Genome sequencing and analysis of members of genus Stenotrophomonas.</title>
        <authorList>
            <person name="Patil P.P."/>
            <person name="Midha S."/>
            <person name="Patil P.B."/>
        </authorList>
    </citation>
    <scope>NUCLEOTIDE SEQUENCE [LARGE SCALE GENOMIC DNA]</scope>
    <source>
        <strain evidence="6 7">JCM 16244</strain>
    </source>
</reference>
<dbReference type="RefSeq" id="WP_057639541.1">
    <property type="nucleotide sequence ID" value="NZ_LDJP01000010.1"/>
</dbReference>
<dbReference type="OrthoDB" id="9805913at2"/>
<keyword evidence="3" id="KW-0418">Kinase</keyword>
<dbReference type="PATRIC" id="fig|659018.3.peg.95"/>
<dbReference type="STRING" id="659018.ABB34_01890"/>